<dbReference type="KEGG" id="acy:Anacy_3631"/>
<evidence type="ECO:0000313" key="3">
    <source>
        <dbReference type="Proteomes" id="UP000010474"/>
    </source>
</evidence>
<accession>K9ZJS5</accession>
<gene>
    <name evidence="2" type="ordered locus">Anacy_3631</name>
</gene>
<dbReference type="Proteomes" id="UP000010474">
    <property type="component" value="Chromosome"/>
</dbReference>
<dbReference type="Pfam" id="PF13448">
    <property type="entry name" value="DUF4114"/>
    <property type="match status" value="4"/>
</dbReference>
<dbReference type="HOGENOM" id="CLU_324331_0_0_3"/>
<organism evidence="2 3">
    <name type="scientific">Anabaena cylindrica (strain ATCC 27899 / PCC 7122)</name>
    <dbReference type="NCBI Taxonomy" id="272123"/>
    <lineage>
        <taxon>Bacteria</taxon>
        <taxon>Bacillati</taxon>
        <taxon>Cyanobacteriota</taxon>
        <taxon>Cyanophyceae</taxon>
        <taxon>Nostocales</taxon>
        <taxon>Nostocaceae</taxon>
        <taxon>Anabaena</taxon>
    </lineage>
</organism>
<proteinExistence type="predicted"/>
<dbReference type="eggNOG" id="COG5492">
    <property type="taxonomic scope" value="Bacteria"/>
</dbReference>
<sequence>MLVKKDTKKMTTISNLNNGIFTVNETGKVSVDFLYDGGLNKGELAIFSLQGMEGLTVGSTEFMLEASRRALSNSNLGYVAVRDESDRARFSNLNNELPWEKDFNGGVYKGPQLFKMTAGSTFAMMLVTDTTVAKIAQSTSISTDKVLFSFGSVDKTTGKVAPQIADITGKGNTFGWEDINTLKSNDRDFNDMVVQVSGATAKASTLQDSVYTNRNWLNTSFGQELVQYANRPRFETGTFIVDGTGQVQVDYLYDGGWYQGQLAVFSLKGMENYQPGSLEFIRAATSRALSNSTQGRILISDRTEGARLSGTTSWEPNFNAGNYQGVKSVQMTAGDEVAFMLVQNTTFDEIYSQPYVTAQAGKQVIFSIDKNQIVAVDKNGTLAFEDISVRSAKSDKDFNDLVFQVKGLTSNNIANMNAEVNPNRDWRTTAIGQDLLKYADRSTYSEGVFQVGETGQVNFDFLYDGGWYQGEFAVFSLEGMENYQPGSEAFIKQATNRALSNSKLGYVLAKDPSEGARFTEKMPWEPNFNAGNYLGVKSFEMNPGDKFAFMFVPNTSVQEINKTKGISKASQMWQYGKLPLFSIPEANPSMAVGQLVDVDGNGTFALEDIPTASSTSDRDYNDFVFQIKGAKGVAQSIDTFSNSERNWRNTAVGKQLLEYSNRAIFDEGVFVANQTGQVKIDFLYDGGEYEQGEVGIFSLKGMDMYEAGSNAFIREALRRATSNSTDGYVVVKDAEEGGLYSDNSNILYWEPNFNGEEYQGEQIYNLKAGDAFGFVLMSNGTLQDALTGQSFTNSNRPVFSMSAANLNDNVQVAEVLTGSNKMMIGFEDVALHPKSDRDYNDFVLTVKGVQSIGITDIKDVMLHYHNWVDTQIGSDLTNYFNTGNLPPQLL</sequence>
<protein>
    <recommendedName>
        <fullName evidence="1">DUF4114 domain-containing protein</fullName>
    </recommendedName>
</protein>
<dbReference type="InterPro" id="IPR025193">
    <property type="entry name" value="DUF4114"/>
</dbReference>
<dbReference type="OrthoDB" id="9798386at2"/>
<dbReference type="AlphaFoldDB" id="K9ZJS5"/>
<evidence type="ECO:0000259" key="1">
    <source>
        <dbReference type="Pfam" id="PF13448"/>
    </source>
</evidence>
<dbReference type="eggNOG" id="COG3266">
    <property type="taxonomic scope" value="Bacteria"/>
</dbReference>
<keyword evidence="3" id="KW-1185">Reference proteome</keyword>
<dbReference type="eggNOG" id="COG1404">
    <property type="taxonomic scope" value="Bacteria"/>
</dbReference>
<feature type="domain" description="DUF4114" evidence="1">
    <location>
        <begin position="541"/>
        <end position="629"/>
    </location>
</feature>
<reference evidence="3" key="1">
    <citation type="journal article" date="2013" name="Proc. Natl. Acad. Sci. U.S.A.">
        <title>Improving the coverage of the cyanobacterial phylum using diversity-driven genome sequencing.</title>
        <authorList>
            <person name="Shih P.M."/>
            <person name="Wu D."/>
            <person name="Latifi A."/>
            <person name="Axen S.D."/>
            <person name="Fewer D.P."/>
            <person name="Talla E."/>
            <person name="Calteau A."/>
            <person name="Cai F."/>
            <person name="Tandeau de Marsac N."/>
            <person name="Rippka R."/>
            <person name="Herdman M."/>
            <person name="Sivonen K."/>
            <person name="Coursin T."/>
            <person name="Laurent T."/>
            <person name="Goodwin L."/>
            <person name="Nolan M."/>
            <person name="Davenport K.W."/>
            <person name="Han C.S."/>
            <person name="Rubin E.M."/>
            <person name="Eisen J.A."/>
            <person name="Woyke T."/>
            <person name="Gugger M."/>
            <person name="Kerfeld C.A."/>
        </authorList>
    </citation>
    <scope>NUCLEOTIDE SEQUENCE [LARGE SCALE GENOMIC DNA]</scope>
    <source>
        <strain evidence="3">ATCC 27899 / PCC 7122</strain>
    </source>
</reference>
<feature type="domain" description="DUF4114" evidence="1">
    <location>
        <begin position="766"/>
        <end position="848"/>
    </location>
</feature>
<evidence type="ECO:0000313" key="2">
    <source>
        <dbReference type="EMBL" id="AFZ59024.1"/>
    </source>
</evidence>
<dbReference type="EMBL" id="CP003659">
    <property type="protein sequence ID" value="AFZ59024.1"/>
    <property type="molecule type" value="Genomic_DNA"/>
</dbReference>
<dbReference type="PATRIC" id="fig|272123.3.peg.3948"/>
<feature type="domain" description="DUF4114" evidence="1">
    <location>
        <begin position="331"/>
        <end position="407"/>
    </location>
</feature>
<feature type="domain" description="DUF4114" evidence="1">
    <location>
        <begin position="116"/>
        <end position="198"/>
    </location>
</feature>
<name>K9ZJS5_ANACC</name>